<keyword evidence="2" id="KW-0488">Methylation</keyword>
<comment type="caution">
    <text evidence="5">The sequence shown here is derived from an EMBL/GenBank/DDBJ whole genome shotgun (WGS) entry which is preliminary data.</text>
</comment>
<comment type="similarity">
    <text evidence="1 3">Belongs to the N-Me-Phe pilin family.</text>
</comment>
<reference evidence="5" key="1">
    <citation type="submission" date="2019-12" db="EMBL/GenBank/DDBJ databases">
        <title>Comparative genomics gives insights into the taxonomy of the Azoarcus-Aromatoleum group and reveals separate origins of nif in the plant-associated Azoarcus and non-plant-associated Aromatoleum sub-groups.</title>
        <authorList>
            <person name="Lafos M."/>
            <person name="Maluk M."/>
            <person name="Batista M."/>
            <person name="Junghare M."/>
            <person name="Carmona M."/>
            <person name="Faoro H."/>
            <person name="Cruz L.M."/>
            <person name="Battistoni F."/>
            <person name="De Souza E."/>
            <person name="Pedrosa F."/>
            <person name="Chen W.-M."/>
            <person name="Poole P.S."/>
            <person name="Dixon R.A."/>
            <person name="James E.K."/>
        </authorList>
    </citation>
    <scope>NUCLEOTIDE SEQUENCE</scope>
    <source>
        <strain evidence="5">LuFRes1</strain>
    </source>
</reference>
<evidence type="ECO:0000256" key="4">
    <source>
        <dbReference type="SAM" id="Phobius"/>
    </source>
</evidence>
<gene>
    <name evidence="5" type="ORF">GO606_17815</name>
</gene>
<dbReference type="InterPro" id="IPR001082">
    <property type="entry name" value="Pilin"/>
</dbReference>
<evidence type="ECO:0000256" key="1">
    <source>
        <dbReference type="ARBA" id="ARBA00005233"/>
    </source>
</evidence>
<dbReference type="EMBL" id="WTVG01000076">
    <property type="protein sequence ID" value="NMG26533.1"/>
    <property type="molecule type" value="Genomic_DNA"/>
</dbReference>
<keyword evidence="6" id="KW-1185">Reference proteome</keyword>
<protein>
    <submittedName>
        <fullName evidence="5">Prepilin-type N-terminal cleavage/methylation domain-containing protein</fullName>
    </submittedName>
</protein>
<dbReference type="PANTHER" id="PTHR30093:SF34">
    <property type="entry name" value="PREPILIN PEPTIDASE-DEPENDENT PROTEIN D"/>
    <property type="match status" value="1"/>
</dbReference>
<evidence type="ECO:0000256" key="2">
    <source>
        <dbReference type="ARBA" id="ARBA00022481"/>
    </source>
</evidence>
<organism evidence="5 6">
    <name type="scientific">Aromatoleum anaerobium</name>
    <dbReference type="NCBI Taxonomy" id="182180"/>
    <lineage>
        <taxon>Bacteria</taxon>
        <taxon>Pseudomonadati</taxon>
        <taxon>Pseudomonadota</taxon>
        <taxon>Betaproteobacteria</taxon>
        <taxon>Rhodocyclales</taxon>
        <taxon>Rhodocyclaceae</taxon>
        <taxon>Aromatoleum</taxon>
    </lineage>
</organism>
<dbReference type="InterPro" id="IPR012902">
    <property type="entry name" value="N_methyl_site"/>
</dbReference>
<dbReference type="PROSITE" id="PS00409">
    <property type="entry name" value="PROKAR_NTER_METHYL"/>
    <property type="match status" value="1"/>
</dbReference>
<keyword evidence="4" id="KW-1133">Transmembrane helix</keyword>
<accession>A0ABX1PPL9</accession>
<evidence type="ECO:0000313" key="6">
    <source>
        <dbReference type="Proteomes" id="UP000615989"/>
    </source>
</evidence>
<sequence>MKKAQQGFTLIELMIVVAIIGILAAVALPAYQSYTVRARVSELLLAASSARTCVTEASQLKGAASGGSCEKPGTGGLVDKTTLDAATGIITVTGTDDTKAQVITLTPKWSATANSVTWACTSSKPEYAPQSCGAAAAPAPAPNP</sequence>
<dbReference type="InterPro" id="IPR045584">
    <property type="entry name" value="Pilin-like"/>
</dbReference>
<keyword evidence="3" id="KW-0281">Fimbrium</keyword>
<dbReference type="Gene3D" id="3.30.700.10">
    <property type="entry name" value="Glycoprotein, Type 4 Pilin"/>
    <property type="match status" value="1"/>
</dbReference>
<dbReference type="SUPFAM" id="SSF54523">
    <property type="entry name" value="Pili subunits"/>
    <property type="match status" value="1"/>
</dbReference>
<keyword evidence="4" id="KW-0472">Membrane</keyword>
<dbReference type="NCBIfam" id="TIGR02532">
    <property type="entry name" value="IV_pilin_GFxxxE"/>
    <property type="match status" value="1"/>
</dbReference>
<dbReference type="Proteomes" id="UP000615989">
    <property type="component" value="Unassembled WGS sequence"/>
</dbReference>
<proteinExistence type="inferred from homology"/>
<dbReference type="RefSeq" id="WP_169119852.1">
    <property type="nucleotide sequence ID" value="NZ_WTVG02000037.1"/>
</dbReference>
<feature type="transmembrane region" description="Helical" evidence="4">
    <location>
        <begin position="7"/>
        <end position="31"/>
    </location>
</feature>
<dbReference type="PANTHER" id="PTHR30093">
    <property type="entry name" value="GENERAL SECRETION PATHWAY PROTEIN G"/>
    <property type="match status" value="1"/>
</dbReference>
<dbReference type="Pfam" id="PF00114">
    <property type="entry name" value="Pilin"/>
    <property type="match status" value="1"/>
</dbReference>
<evidence type="ECO:0000256" key="3">
    <source>
        <dbReference type="RuleBase" id="RU000389"/>
    </source>
</evidence>
<keyword evidence="4" id="KW-0812">Transmembrane</keyword>
<evidence type="ECO:0000313" key="5">
    <source>
        <dbReference type="EMBL" id="NMG26533.1"/>
    </source>
</evidence>
<name>A0ABX1PPL9_9RHOO</name>
<dbReference type="Pfam" id="PF07963">
    <property type="entry name" value="N_methyl"/>
    <property type="match status" value="1"/>
</dbReference>